<dbReference type="Proteomes" id="UP000077667">
    <property type="component" value="Chromosome"/>
</dbReference>
<dbReference type="Gene3D" id="3.40.50.720">
    <property type="entry name" value="NAD(P)-binding Rossmann-like Domain"/>
    <property type="match status" value="1"/>
</dbReference>
<dbReference type="OrthoDB" id="9798632at2"/>
<keyword evidence="3" id="KW-1185">Reference proteome</keyword>
<gene>
    <name evidence="2" type="ORF">A8C56_14625</name>
</gene>
<dbReference type="Pfam" id="PF13460">
    <property type="entry name" value="NAD_binding_10"/>
    <property type="match status" value="1"/>
</dbReference>
<dbReference type="PANTHER" id="PTHR14097:SF7">
    <property type="entry name" value="OXIDOREDUCTASE HTATIP2"/>
    <property type="match status" value="1"/>
</dbReference>
<evidence type="ECO:0000259" key="1">
    <source>
        <dbReference type="Pfam" id="PF13460"/>
    </source>
</evidence>
<dbReference type="PANTHER" id="PTHR14097">
    <property type="entry name" value="OXIDOREDUCTASE HTATIP2"/>
    <property type="match status" value="1"/>
</dbReference>
<feature type="domain" description="NAD(P)-binding" evidence="1">
    <location>
        <begin position="10"/>
        <end position="143"/>
    </location>
</feature>
<organism evidence="2 3">
    <name type="scientific">Niabella ginsenosidivorans</name>
    <dbReference type="NCBI Taxonomy" id="1176587"/>
    <lineage>
        <taxon>Bacteria</taxon>
        <taxon>Pseudomonadati</taxon>
        <taxon>Bacteroidota</taxon>
        <taxon>Chitinophagia</taxon>
        <taxon>Chitinophagales</taxon>
        <taxon>Chitinophagaceae</taxon>
        <taxon>Niabella</taxon>
    </lineage>
</organism>
<sequence length="225" mass="24931">MEKRSSAIIGATGLTGSWLQQYLPEDPGFDIIRTLVRWPVEPVSPKQEVKLVDFSDAESVLLALTGVTVVFCAIGTTQKKVKGDQQLYRRIDHDIPVRACKLAMETGCRKFVLVSAVGANPESRNFYLRLKGQTEADIIATGMPAVHIMQPSQLLGKRAESRPLESFTQAIMKPLSGLFSGSWIKYRAIAAKDVARAMIIAGKKEETGVFRYTYKEMMELIHPAS</sequence>
<dbReference type="SUPFAM" id="SSF51735">
    <property type="entry name" value="NAD(P)-binding Rossmann-fold domains"/>
    <property type="match status" value="1"/>
</dbReference>
<accession>A0A1A9I4R4</accession>
<evidence type="ECO:0000313" key="3">
    <source>
        <dbReference type="Proteomes" id="UP000077667"/>
    </source>
</evidence>
<dbReference type="InterPro" id="IPR036291">
    <property type="entry name" value="NAD(P)-bd_dom_sf"/>
</dbReference>
<dbReference type="RefSeq" id="WP_067757479.1">
    <property type="nucleotide sequence ID" value="NZ_CP015772.1"/>
</dbReference>
<evidence type="ECO:0000313" key="2">
    <source>
        <dbReference type="EMBL" id="ANH82039.1"/>
    </source>
</evidence>
<name>A0A1A9I4R4_9BACT</name>
<proteinExistence type="predicted"/>
<dbReference type="AlphaFoldDB" id="A0A1A9I4R4"/>
<dbReference type="InterPro" id="IPR016040">
    <property type="entry name" value="NAD(P)-bd_dom"/>
</dbReference>
<protein>
    <submittedName>
        <fullName evidence="2">NAD-dependent dehydratase</fullName>
    </submittedName>
</protein>
<dbReference type="KEGG" id="nia:A8C56_14625"/>
<reference evidence="2 3" key="1">
    <citation type="submission" date="2016-05" db="EMBL/GenBank/DDBJ databases">
        <title>Niabella ginsenosidivorans BS26 whole genome sequencing.</title>
        <authorList>
            <person name="Im W.T."/>
            <person name="Siddiqi M.Z."/>
        </authorList>
    </citation>
    <scope>NUCLEOTIDE SEQUENCE [LARGE SCALE GENOMIC DNA]</scope>
    <source>
        <strain evidence="2 3">BS26</strain>
    </source>
</reference>
<dbReference type="EMBL" id="CP015772">
    <property type="protein sequence ID" value="ANH82039.1"/>
    <property type="molecule type" value="Genomic_DNA"/>
</dbReference>
<dbReference type="STRING" id="1176587.A8C56_14625"/>